<keyword evidence="6 8" id="KW-1133">Transmembrane helix</keyword>
<evidence type="ECO:0000313" key="9">
    <source>
        <dbReference type="EMBL" id="PJR14452.1"/>
    </source>
</evidence>
<feature type="transmembrane region" description="Helical" evidence="8">
    <location>
        <begin position="203"/>
        <end position="226"/>
    </location>
</feature>
<dbReference type="Proteomes" id="UP000231987">
    <property type="component" value="Unassembled WGS sequence"/>
</dbReference>
<evidence type="ECO:0000256" key="7">
    <source>
        <dbReference type="ARBA" id="ARBA00023136"/>
    </source>
</evidence>
<feature type="transmembrane region" description="Helical" evidence="8">
    <location>
        <begin position="94"/>
        <end position="113"/>
    </location>
</feature>
<comment type="caution">
    <text evidence="9">The sequence shown here is derived from an EMBL/GenBank/DDBJ whole genome shotgun (WGS) entry which is preliminary data.</text>
</comment>
<keyword evidence="3 8" id="KW-0813">Transport</keyword>
<dbReference type="PANTHER" id="PTHR42929:SF5">
    <property type="entry name" value="ABC TRANSPORTER PERMEASE PROTEIN"/>
    <property type="match status" value="1"/>
</dbReference>
<dbReference type="InterPro" id="IPR035906">
    <property type="entry name" value="MetI-like_sf"/>
</dbReference>
<dbReference type="Pfam" id="PF00528">
    <property type="entry name" value="BPD_transp_1"/>
    <property type="match status" value="1"/>
</dbReference>
<comment type="subcellular location">
    <subcellularLocation>
        <location evidence="1 8">Cell membrane</location>
        <topology evidence="1 8">Multi-pass membrane protein</topology>
    </subcellularLocation>
</comment>
<dbReference type="SUPFAM" id="SSF161098">
    <property type="entry name" value="MetI-like"/>
    <property type="match status" value="1"/>
</dbReference>
<dbReference type="PANTHER" id="PTHR42929">
    <property type="entry name" value="INNER MEMBRANE ABC TRANSPORTER PERMEASE PROTEIN YDCU-RELATED-RELATED"/>
    <property type="match status" value="1"/>
</dbReference>
<evidence type="ECO:0000256" key="2">
    <source>
        <dbReference type="ARBA" id="ARBA00007069"/>
    </source>
</evidence>
<feature type="transmembrane region" description="Helical" evidence="8">
    <location>
        <begin position="120"/>
        <end position="137"/>
    </location>
</feature>
<dbReference type="AlphaFoldDB" id="A0A2J0Z1Q8"/>
<comment type="similarity">
    <text evidence="2">Belongs to the binding-protein-dependent transport system permease family. CysTW subfamily.</text>
</comment>
<evidence type="ECO:0000256" key="3">
    <source>
        <dbReference type="ARBA" id="ARBA00022448"/>
    </source>
</evidence>
<evidence type="ECO:0000313" key="10">
    <source>
        <dbReference type="Proteomes" id="UP000231987"/>
    </source>
</evidence>
<dbReference type="InterPro" id="IPR000515">
    <property type="entry name" value="MetI-like"/>
</dbReference>
<accession>A0A2J0Z1Q8</accession>
<keyword evidence="5 8" id="KW-0812">Transmembrane</keyword>
<dbReference type="EMBL" id="NJGD01000006">
    <property type="protein sequence ID" value="PJR14452.1"/>
    <property type="molecule type" value="Genomic_DNA"/>
</dbReference>
<proteinExistence type="inferred from homology"/>
<dbReference type="Gene3D" id="1.10.3720.10">
    <property type="entry name" value="MetI-like"/>
    <property type="match status" value="1"/>
</dbReference>
<dbReference type="RefSeq" id="WP_100672386.1">
    <property type="nucleotide sequence ID" value="NZ_CP141213.1"/>
</dbReference>
<protein>
    <submittedName>
        <fullName evidence="9">ABC transporter permease</fullName>
    </submittedName>
</protein>
<dbReference type="PROSITE" id="PS50928">
    <property type="entry name" value="ABC_TM1"/>
    <property type="match status" value="1"/>
</dbReference>
<evidence type="ECO:0000256" key="1">
    <source>
        <dbReference type="ARBA" id="ARBA00004651"/>
    </source>
</evidence>
<sequence length="283" mass="31012">MKLRTSPILVEGPMPLMAPAVIFLALFFLVPLGYVVWMSVSQPVIGLQNFGRLLNSSLFASVLYNTFKTALLVTLLSLLFAYPLAYAAANGSKRFATFLLTVVALSFWTSYLVRTYAWMVILGNQGPVTALLTWFGWDPAPKILFTTFSATLAMTHALIPFMTMSLFAVMKRIDPLYVRAAENLGAHPLRAFVSVYLPLSAPGIVNGCTLVFITCLGFYVMPVLLGSPRDQMIAGIIGDQIEQTLDFGLGSAISIVLLALTLAVYALYNRFFGLDRLWAGGDR</sequence>
<name>A0A2J0Z1Q8_RHIML</name>
<evidence type="ECO:0000256" key="6">
    <source>
        <dbReference type="ARBA" id="ARBA00022989"/>
    </source>
</evidence>
<feature type="transmembrane region" description="Helical" evidence="8">
    <location>
        <begin position="247"/>
        <end position="268"/>
    </location>
</feature>
<evidence type="ECO:0000256" key="5">
    <source>
        <dbReference type="ARBA" id="ARBA00022692"/>
    </source>
</evidence>
<feature type="transmembrane region" description="Helical" evidence="8">
    <location>
        <begin position="143"/>
        <end position="169"/>
    </location>
</feature>
<dbReference type="GO" id="GO:0055085">
    <property type="term" value="P:transmembrane transport"/>
    <property type="evidence" value="ECO:0007669"/>
    <property type="project" value="InterPro"/>
</dbReference>
<organism evidence="9 10">
    <name type="scientific">Rhizobium meliloti</name>
    <name type="common">Ensifer meliloti</name>
    <name type="synonym">Sinorhizobium meliloti</name>
    <dbReference type="NCBI Taxonomy" id="382"/>
    <lineage>
        <taxon>Bacteria</taxon>
        <taxon>Pseudomonadati</taxon>
        <taxon>Pseudomonadota</taxon>
        <taxon>Alphaproteobacteria</taxon>
        <taxon>Hyphomicrobiales</taxon>
        <taxon>Rhizobiaceae</taxon>
        <taxon>Sinorhizobium/Ensifer group</taxon>
        <taxon>Sinorhizobium</taxon>
    </lineage>
</organism>
<keyword evidence="4" id="KW-1003">Cell membrane</keyword>
<evidence type="ECO:0000256" key="4">
    <source>
        <dbReference type="ARBA" id="ARBA00022475"/>
    </source>
</evidence>
<reference evidence="9 10" key="1">
    <citation type="submission" date="2017-06" db="EMBL/GenBank/DDBJ databases">
        <title>Ensifer strains isolated from leguminous trees and herbs display diverse denitrification phenotypes with some acting as strong N2O sinks.</title>
        <authorList>
            <person name="Woliy K."/>
            <person name="Mania D."/>
            <person name="Bakken L.R."/>
            <person name="Frostegard A."/>
        </authorList>
    </citation>
    <scope>NUCLEOTIDE SEQUENCE [LARGE SCALE GENOMIC DNA]</scope>
    <source>
        <strain evidence="9 10">AC50a</strain>
    </source>
</reference>
<keyword evidence="7 8" id="KW-0472">Membrane</keyword>
<evidence type="ECO:0000256" key="8">
    <source>
        <dbReference type="RuleBase" id="RU363032"/>
    </source>
</evidence>
<dbReference type="CDD" id="cd06261">
    <property type="entry name" value="TM_PBP2"/>
    <property type="match status" value="1"/>
</dbReference>
<gene>
    <name evidence="9" type="ORF">CEJ86_15465</name>
</gene>
<dbReference type="GO" id="GO:0005886">
    <property type="term" value="C:plasma membrane"/>
    <property type="evidence" value="ECO:0007669"/>
    <property type="project" value="UniProtKB-SubCell"/>
</dbReference>
<feature type="transmembrane region" description="Helical" evidence="8">
    <location>
        <begin position="16"/>
        <end position="37"/>
    </location>
</feature>
<feature type="transmembrane region" description="Helical" evidence="8">
    <location>
        <begin position="58"/>
        <end position="82"/>
    </location>
</feature>